<feature type="transmembrane region" description="Helical" evidence="9">
    <location>
        <begin position="121"/>
        <end position="142"/>
    </location>
</feature>
<evidence type="ECO:0000313" key="11">
    <source>
        <dbReference type="Proteomes" id="UP001557484"/>
    </source>
</evidence>
<feature type="transmembrane region" description="Helical" evidence="9">
    <location>
        <begin position="12"/>
        <end position="34"/>
    </location>
</feature>
<evidence type="ECO:0000256" key="1">
    <source>
        <dbReference type="ARBA" id="ARBA00004429"/>
    </source>
</evidence>
<evidence type="ECO:0000256" key="4">
    <source>
        <dbReference type="ARBA" id="ARBA00022519"/>
    </source>
</evidence>
<keyword evidence="2" id="KW-0813">Transport</keyword>
<organism evidence="10 11">
    <name type="scientific">Zhongshania arctica</name>
    <dbReference type="NCBI Taxonomy" id="3238302"/>
    <lineage>
        <taxon>Bacteria</taxon>
        <taxon>Pseudomonadati</taxon>
        <taxon>Pseudomonadota</taxon>
        <taxon>Gammaproteobacteria</taxon>
        <taxon>Cellvibrionales</taxon>
        <taxon>Spongiibacteraceae</taxon>
        <taxon>Zhongshania</taxon>
    </lineage>
</organism>
<keyword evidence="7 9" id="KW-0472">Membrane</keyword>
<gene>
    <name evidence="10" type="ORF">AB4875_12280</name>
</gene>
<evidence type="ECO:0000256" key="2">
    <source>
        <dbReference type="ARBA" id="ARBA00022448"/>
    </source>
</evidence>
<comment type="caution">
    <text evidence="10">The sequence shown here is derived from an EMBL/GenBank/DDBJ whole genome shotgun (WGS) entry which is preliminary data.</text>
</comment>
<keyword evidence="11" id="KW-1185">Reference proteome</keyword>
<protein>
    <submittedName>
        <fullName evidence="10">YeeE/YedE family protein</fullName>
    </submittedName>
</protein>
<proteinExistence type="inferred from homology"/>
<comment type="similarity">
    <text evidence="8">Belongs to the TsuA/YedE (TC 9.B.102) family.</text>
</comment>
<keyword evidence="6 9" id="KW-1133">Transmembrane helix</keyword>
<dbReference type="InterPro" id="IPR007272">
    <property type="entry name" value="Sulf_transp_TsuA/YedE"/>
</dbReference>
<dbReference type="RefSeq" id="WP_368376349.1">
    <property type="nucleotide sequence ID" value="NZ_JBFRYB010000001.1"/>
</dbReference>
<keyword evidence="3" id="KW-1003">Cell membrane</keyword>
<dbReference type="PANTHER" id="PTHR30574">
    <property type="entry name" value="INNER MEMBRANE PROTEIN YEDE"/>
    <property type="match status" value="1"/>
</dbReference>
<evidence type="ECO:0000313" key="10">
    <source>
        <dbReference type="EMBL" id="MEX1666266.1"/>
    </source>
</evidence>
<evidence type="ECO:0000256" key="5">
    <source>
        <dbReference type="ARBA" id="ARBA00022692"/>
    </source>
</evidence>
<feature type="transmembrane region" description="Helical" evidence="9">
    <location>
        <begin position="81"/>
        <end position="100"/>
    </location>
</feature>
<accession>A0ABV3TYB4</accession>
<evidence type="ECO:0000256" key="6">
    <source>
        <dbReference type="ARBA" id="ARBA00022989"/>
    </source>
</evidence>
<evidence type="ECO:0000256" key="9">
    <source>
        <dbReference type="SAM" id="Phobius"/>
    </source>
</evidence>
<dbReference type="Pfam" id="PF04143">
    <property type="entry name" value="Sulf_transp"/>
    <property type="match status" value="1"/>
</dbReference>
<evidence type="ECO:0000256" key="3">
    <source>
        <dbReference type="ARBA" id="ARBA00022475"/>
    </source>
</evidence>
<evidence type="ECO:0000256" key="7">
    <source>
        <dbReference type="ARBA" id="ARBA00023136"/>
    </source>
</evidence>
<reference evidence="10 11" key="1">
    <citation type="journal article" date="2011" name="Int. J. Syst. Evol. Microbiol.">
        <title>Zhongshania antarctica gen. nov., sp. nov. and Zhongshania guokunii sp. nov., gammaproteobacteria respectively isolated from coastal attached (fast) ice and surface seawater of the Antarctic.</title>
        <authorList>
            <person name="Li H.J."/>
            <person name="Zhang X.Y."/>
            <person name="Chen C.X."/>
            <person name="Zhang Y.J."/>
            <person name="Gao Z.M."/>
            <person name="Yu Y."/>
            <person name="Chen X.L."/>
            <person name="Chen B."/>
            <person name="Zhang Y.Z."/>
        </authorList>
    </citation>
    <scope>NUCLEOTIDE SEQUENCE [LARGE SCALE GENOMIC DNA]</scope>
    <source>
        <strain evidence="10 11">R06B22</strain>
    </source>
</reference>
<name>A0ABV3TYB4_9GAMM</name>
<dbReference type="EMBL" id="JBFRYB010000001">
    <property type="protein sequence ID" value="MEX1666266.1"/>
    <property type="molecule type" value="Genomic_DNA"/>
</dbReference>
<dbReference type="PANTHER" id="PTHR30574:SF1">
    <property type="entry name" value="SULPHUR TRANSPORT DOMAIN-CONTAINING PROTEIN"/>
    <property type="match status" value="1"/>
</dbReference>
<keyword evidence="4" id="KW-0997">Cell inner membrane</keyword>
<comment type="subcellular location">
    <subcellularLocation>
        <location evidence="1">Cell inner membrane</location>
        <topology evidence="1">Multi-pass membrane protein</topology>
    </subcellularLocation>
</comment>
<sequence length="146" mass="14684">MLLETAFTPISAIAGGALIGLSALVLMWSVGRVAGISGIVAGAMMERGDERHWRLIFLAGLFGGAFIASLVTGALDDVVSVASSPVLILAGLLVGVGARMGGGCTSGHGVCGISRFSQRSLVATIVFMASGAATVFVIRHLLGEGV</sequence>
<dbReference type="Proteomes" id="UP001557484">
    <property type="component" value="Unassembled WGS sequence"/>
</dbReference>
<feature type="transmembrane region" description="Helical" evidence="9">
    <location>
        <begin position="55"/>
        <end position="75"/>
    </location>
</feature>
<keyword evidence="5 9" id="KW-0812">Transmembrane</keyword>
<evidence type="ECO:0000256" key="8">
    <source>
        <dbReference type="ARBA" id="ARBA00035655"/>
    </source>
</evidence>